<feature type="compositionally biased region" description="Polar residues" evidence="1">
    <location>
        <begin position="396"/>
        <end position="406"/>
    </location>
</feature>
<dbReference type="OrthoDB" id="245697at2759"/>
<accession>A0A8H5MB91</accession>
<dbReference type="AlphaFoldDB" id="A0A8H5MB91"/>
<reference evidence="4 5" key="1">
    <citation type="journal article" date="2020" name="ISME J.">
        <title>Uncovering the hidden diversity of litter-decomposition mechanisms in mushroom-forming fungi.</title>
        <authorList>
            <person name="Floudas D."/>
            <person name="Bentzer J."/>
            <person name="Ahren D."/>
            <person name="Johansson T."/>
            <person name="Persson P."/>
            <person name="Tunlid A."/>
        </authorList>
    </citation>
    <scope>NUCLEOTIDE SEQUENCE [LARGE SCALE GENOMIC DNA]</scope>
    <source>
        <strain evidence="4 5">CBS 661.87</strain>
    </source>
</reference>
<feature type="compositionally biased region" description="Acidic residues" evidence="1">
    <location>
        <begin position="356"/>
        <end position="368"/>
    </location>
</feature>
<feature type="compositionally biased region" description="Polar residues" evidence="1">
    <location>
        <begin position="290"/>
        <end position="304"/>
    </location>
</feature>
<dbReference type="PROSITE" id="PS50853">
    <property type="entry name" value="FN3"/>
    <property type="match status" value="1"/>
</dbReference>
<protein>
    <submittedName>
        <fullName evidence="4">Uncharacterized protein</fullName>
    </submittedName>
</protein>
<evidence type="ECO:0000313" key="5">
    <source>
        <dbReference type="Proteomes" id="UP000565441"/>
    </source>
</evidence>
<dbReference type="Pfam" id="PF16893">
    <property type="entry name" value="fn3_2"/>
    <property type="match status" value="1"/>
</dbReference>
<dbReference type="Gene3D" id="3.40.50.10190">
    <property type="entry name" value="BRCT domain"/>
    <property type="match status" value="1"/>
</dbReference>
<dbReference type="InterPro" id="IPR036116">
    <property type="entry name" value="FN3_sf"/>
</dbReference>
<keyword evidence="5" id="KW-1185">Reference proteome</keyword>
<dbReference type="CDD" id="cd13945">
    <property type="entry name" value="Chs5_N"/>
    <property type="match status" value="1"/>
</dbReference>
<dbReference type="GO" id="GO:0005802">
    <property type="term" value="C:trans-Golgi network"/>
    <property type="evidence" value="ECO:0007669"/>
    <property type="project" value="TreeGrafter"/>
</dbReference>
<feature type="domain" description="Fibronectin type-III" evidence="3">
    <location>
        <begin position="82"/>
        <end position="176"/>
    </location>
</feature>
<dbReference type="Pfam" id="PF16892">
    <property type="entry name" value="CHS5_N"/>
    <property type="match status" value="1"/>
</dbReference>
<dbReference type="PROSITE" id="PS50172">
    <property type="entry name" value="BRCT"/>
    <property type="match status" value="1"/>
</dbReference>
<name>A0A8H5MB91_9AGAR</name>
<dbReference type="GO" id="GO:0046983">
    <property type="term" value="F:protein dimerization activity"/>
    <property type="evidence" value="ECO:0007669"/>
    <property type="project" value="InterPro"/>
</dbReference>
<dbReference type="Pfam" id="PF00533">
    <property type="entry name" value="BRCT"/>
    <property type="match status" value="1"/>
</dbReference>
<dbReference type="EMBL" id="JAACJP010000001">
    <property type="protein sequence ID" value="KAF5387653.1"/>
    <property type="molecule type" value="Genomic_DNA"/>
</dbReference>
<dbReference type="CDD" id="cd00063">
    <property type="entry name" value="FN3"/>
    <property type="match status" value="1"/>
</dbReference>
<dbReference type="InterPro" id="IPR031669">
    <property type="entry name" value="Fn3_2"/>
</dbReference>
<dbReference type="InterPro" id="IPR052827">
    <property type="entry name" value="CHS_Export/Cell_Fusion_Reg"/>
</dbReference>
<dbReference type="PANTHER" id="PTHR47351:SF1">
    <property type="entry name" value="CHITIN BIOSYNTHESIS PROTEIN CHS5"/>
    <property type="match status" value="1"/>
</dbReference>
<organism evidence="4 5">
    <name type="scientific">Tricholomella constricta</name>
    <dbReference type="NCBI Taxonomy" id="117010"/>
    <lineage>
        <taxon>Eukaryota</taxon>
        <taxon>Fungi</taxon>
        <taxon>Dikarya</taxon>
        <taxon>Basidiomycota</taxon>
        <taxon>Agaricomycotina</taxon>
        <taxon>Agaricomycetes</taxon>
        <taxon>Agaricomycetidae</taxon>
        <taxon>Agaricales</taxon>
        <taxon>Tricholomatineae</taxon>
        <taxon>Lyophyllaceae</taxon>
        <taxon>Tricholomella</taxon>
    </lineage>
</organism>
<dbReference type="SUPFAM" id="SSF52113">
    <property type="entry name" value="BRCT domain"/>
    <property type="match status" value="1"/>
</dbReference>
<dbReference type="InterPro" id="IPR031673">
    <property type="entry name" value="Chs5_N"/>
</dbReference>
<dbReference type="PANTHER" id="PTHR47351">
    <property type="entry name" value="CHITIN BIOSYNTHESIS PROTEIN CHS5"/>
    <property type="match status" value="1"/>
</dbReference>
<feature type="compositionally biased region" description="Low complexity" evidence="1">
    <location>
        <begin position="311"/>
        <end position="332"/>
    </location>
</feature>
<comment type="caution">
    <text evidence="4">The sequence shown here is derived from an EMBL/GenBank/DDBJ whole genome shotgun (WGS) entry which is preliminary data.</text>
</comment>
<dbReference type="GO" id="GO:0000747">
    <property type="term" value="P:conjugation with cellular fusion"/>
    <property type="evidence" value="ECO:0007669"/>
    <property type="project" value="TreeGrafter"/>
</dbReference>
<feature type="region of interest" description="Disordered" evidence="1">
    <location>
        <begin position="286"/>
        <end position="469"/>
    </location>
</feature>
<evidence type="ECO:0000256" key="1">
    <source>
        <dbReference type="SAM" id="MobiDB-lite"/>
    </source>
</evidence>
<evidence type="ECO:0000313" key="4">
    <source>
        <dbReference type="EMBL" id="KAF5387653.1"/>
    </source>
</evidence>
<sequence length="469" mass="50789">MYQEKSPESFMFTVGKLDAGMAILLGERAHLIEFPSILLPPGATTGSIVNIAVNRNHAEEKRRDVDFWSLQNDILKEFGMASPEPPKLQLRNVTQTSVTLEWPAVQLATAKLRSLDIYRNGQRLAAIPSPMTNTSTKLSGLEINTEYSFQLVLRTTAGTFPSNLIRVRTHTMTDTSGISVCFGNVEDTVMLENAKLALREMKAKWSDKIQIDTTHFVCTTPAATPTAAQATGGASSAPGVEYQRALQLSIPVVQPHWILACHSEKKMVPIASFYLGATPVSPLGSAPFTRPQSMSQASLPRSATSPPPNQPKSSSNRASMPPPARSTATPPSQVSPFLNQAGSPDIPARPTPFEPTPEEPAEDHDAEEVQLQRATSTESKRKSRNGSMNREFKFPTPSSSPVQSTIPMRRSPPTHLEESATEDVAPAVITPSSIEVPPPPPVEKERSVSNASLDDGEDEVGDTVDIPLN</sequence>
<dbReference type="InterPro" id="IPR001357">
    <property type="entry name" value="BRCT_dom"/>
</dbReference>
<feature type="domain" description="BRCT" evidence="2">
    <location>
        <begin position="170"/>
        <end position="275"/>
    </location>
</feature>
<dbReference type="Gene3D" id="2.60.40.10">
    <property type="entry name" value="Immunoglobulins"/>
    <property type="match status" value="1"/>
</dbReference>
<dbReference type="InterPro" id="IPR036420">
    <property type="entry name" value="BRCT_dom_sf"/>
</dbReference>
<dbReference type="InterPro" id="IPR013783">
    <property type="entry name" value="Ig-like_fold"/>
</dbReference>
<dbReference type="GO" id="GO:0006893">
    <property type="term" value="P:Golgi to plasma membrane transport"/>
    <property type="evidence" value="ECO:0007669"/>
    <property type="project" value="TreeGrafter"/>
</dbReference>
<evidence type="ECO:0000259" key="2">
    <source>
        <dbReference type="PROSITE" id="PS50172"/>
    </source>
</evidence>
<dbReference type="Gene3D" id="6.20.120.50">
    <property type="match status" value="1"/>
</dbReference>
<evidence type="ECO:0000259" key="3">
    <source>
        <dbReference type="PROSITE" id="PS50853"/>
    </source>
</evidence>
<dbReference type="Proteomes" id="UP000565441">
    <property type="component" value="Unassembled WGS sequence"/>
</dbReference>
<dbReference type="GO" id="GO:0034044">
    <property type="term" value="C:exomer complex"/>
    <property type="evidence" value="ECO:0007669"/>
    <property type="project" value="TreeGrafter"/>
</dbReference>
<proteinExistence type="predicted"/>
<dbReference type="InterPro" id="IPR003961">
    <property type="entry name" value="FN3_dom"/>
</dbReference>
<dbReference type="SMART" id="SM00060">
    <property type="entry name" value="FN3"/>
    <property type="match status" value="1"/>
</dbReference>
<dbReference type="SUPFAM" id="SSF49265">
    <property type="entry name" value="Fibronectin type III"/>
    <property type="match status" value="1"/>
</dbReference>
<gene>
    <name evidence="4" type="ORF">D9615_000774</name>
</gene>